<feature type="region of interest" description="Disordered" evidence="3">
    <location>
        <begin position="1"/>
        <end position="45"/>
    </location>
</feature>
<dbReference type="PROSITE" id="PS51650">
    <property type="entry name" value="C2_DOCK"/>
    <property type="match status" value="1"/>
</dbReference>
<dbReference type="PANTHER" id="PTHR23317:SF76">
    <property type="entry name" value="LD20667P"/>
    <property type="match status" value="1"/>
</dbReference>
<dbReference type="RefSeq" id="XP_003056877.1">
    <property type="nucleotide sequence ID" value="XM_003056831.1"/>
</dbReference>
<dbReference type="PANTHER" id="PTHR23317">
    <property type="entry name" value="DEDICATOR OF CYTOKINESIS DOCK"/>
    <property type="match status" value="1"/>
</dbReference>
<feature type="compositionally biased region" description="Low complexity" evidence="3">
    <location>
        <begin position="590"/>
        <end position="599"/>
    </location>
</feature>
<dbReference type="InterPro" id="IPR043161">
    <property type="entry name" value="DOCK_C_lobe_A"/>
</dbReference>
<feature type="domain" description="C2 DOCK-type" evidence="4">
    <location>
        <begin position="527"/>
        <end position="766"/>
    </location>
</feature>
<dbReference type="InterPro" id="IPR026791">
    <property type="entry name" value="DOCK"/>
</dbReference>
<feature type="compositionally biased region" description="Polar residues" evidence="3">
    <location>
        <begin position="160"/>
        <end position="169"/>
    </location>
</feature>
<dbReference type="GO" id="GO:0005085">
    <property type="term" value="F:guanyl-nucleotide exchange factor activity"/>
    <property type="evidence" value="ECO:0007669"/>
    <property type="project" value="UniProtKB-KW"/>
</dbReference>
<feature type="region of interest" description="Disordered" evidence="3">
    <location>
        <begin position="1213"/>
        <end position="1264"/>
    </location>
</feature>
<evidence type="ECO:0000256" key="1">
    <source>
        <dbReference type="ARBA" id="ARBA00022658"/>
    </source>
</evidence>
<dbReference type="CDD" id="cd11684">
    <property type="entry name" value="DHR2_DOCK"/>
    <property type="match status" value="1"/>
</dbReference>
<dbReference type="InterPro" id="IPR027007">
    <property type="entry name" value="C2_DOCK-type_domain"/>
</dbReference>
<feature type="region of interest" description="Disordered" evidence="3">
    <location>
        <begin position="905"/>
        <end position="1066"/>
    </location>
</feature>
<dbReference type="Gene3D" id="1.25.40.410">
    <property type="match status" value="1"/>
</dbReference>
<dbReference type="Pfam" id="PF14429">
    <property type="entry name" value="DOCK-C2"/>
    <property type="match status" value="1"/>
</dbReference>
<dbReference type="Proteomes" id="UP000001876">
    <property type="component" value="Unassembled WGS sequence"/>
</dbReference>
<feature type="domain" description="DOCKER" evidence="5">
    <location>
        <begin position="1916"/>
        <end position="2465"/>
    </location>
</feature>
<comment type="similarity">
    <text evidence="2">Belongs to the DOCK family.</text>
</comment>
<dbReference type="PROSITE" id="PS51651">
    <property type="entry name" value="DOCKER"/>
    <property type="match status" value="1"/>
</dbReference>
<evidence type="ECO:0000256" key="3">
    <source>
        <dbReference type="SAM" id="MobiDB-lite"/>
    </source>
</evidence>
<feature type="compositionally biased region" description="Acidic residues" evidence="3">
    <location>
        <begin position="185"/>
        <end position="199"/>
    </location>
</feature>
<dbReference type="InterPro" id="IPR043162">
    <property type="entry name" value="DOCK_C_lobe_C"/>
</dbReference>
<dbReference type="eggNOG" id="KOG1997">
    <property type="taxonomic scope" value="Eukaryota"/>
</dbReference>
<dbReference type="InterPro" id="IPR027357">
    <property type="entry name" value="DOCKER_dom"/>
</dbReference>
<feature type="compositionally biased region" description="Pro residues" evidence="3">
    <location>
        <begin position="1762"/>
        <end position="1772"/>
    </location>
</feature>
<keyword evidence="7" id="KW-1185">Reference proteome</keyword>
<dbReference type="Pfam" id="PF06920">
    <property type="entry name" value="DHR-2_Lobe_A"/>
    <property type="match status" value="1"/>
</dbReference>
<feature type="compositionally biased region" description="Polar residues" evidence="3">
    <location>
        <begin position="1"/>
        <end position="20"/>
    </location>
</feature>
<feature type="region of interest" description="Disordered" evidence="3">
    <location>
        <begin position="2355"/>
        <end position="2394"/>
    </location>
</feature>
<feature type="compositionally biased region" description="Low complexity" evidence="3">
    <location>
        <begin position="940"/>
        <end position="969"/>
    </location>
</feature>
<evidence type="ECO:0000313" key="6">
    <source>
        <dbReference type="EMBL" id="EEH58522.1"/>
    </source>
</evidence>
<feature type="region of interest" description="Disordered" evidence="3">
    <location>
        <begin position="475"/>
        <end position="497"/>
    </location>
</feature>
<reference evidence="6 7" key="1">
    <citation type="journal article" date="2009" name="Science">
        <title>Green evolution and dynamic adaptations revealed by genomes of the marine picoeukaryotes Micromonas.</title>
        <authorList>
            <person name="Worden A.Z."/>
            <person name="Lee J.H."/>
            <person name="Mock T."/>
            <person name="Rouze P."/>
            <person name="Simmons M.P."/>
            <person name="Aerts A.L."/>
            <person name="Allen A.E."/>
            <person name="Cuvelier M.L."/>
            <person name="Derelle E."/>
            <person name="Everett M.V."/>
            <person name="Foulon E."/>
            <person name="Grimwood J."/>
            <person name="Gundlach H."/>
            <person name="Henrissat B."/>
            <person name="Napoli C."/>
            <person name="McDonald S.M."/>
            <person name="Parker M.S."/>
            <person name="Rombauts S."/>
            <person name="Salamov A."/>
            <person name="Von Dassow P."/>
            <person name="Badger J.H."/>
            <person name="Coutinho P.M."/>
            <person name="Demir E."/>
            <person name="Dubchak I."/>
            <person name="Gentemann C."/>
            <person name="Eikrem W."/>
            <person name="Gready J.E."/>
            <person name="John U."/>
            <person name="Lanier W."/>
            <person name="Lindquist E.A."/>
            <person name="Lucas S."/>
            <person name="Mayer K.F."/>
            <person name="Moreau H."/>
            <person name="Not F."/>
            <person name="Otillar R."/>
            <person name="Panaud O."/>
            <person name="Pangilinan J."/>
            <person name="Paulsen I."/>
            <person name="Piegu B."/>
            <person name="Poliakov A."/>
            <person name="Robbens S."/>
            <person name="Schmutz J."/>
            <person name="Toulza E."/>
            <person name="Wyss T."/>
            <person name="Zelensky A."/>
            <person name="Zhou K."/>
            <person name="Armbrust E.V."/>
            <person name="Bhattacharya D."/>
            <person name="Goodenough U.W."/>
            <person name="Van de Peer Y."/>
            <person name="Grigoriev I.V."/>
        </authorList>
    </citation>
    <scope>NUCLEOTIDE SEQUENCE [LARGE SCALE GENOMIC DNA]</scope>
    <source>
        <strain evidence="6 7">CCMP1545</strain>
    </source>
</reference>
<feature type="region of interest" description="Disordered" evidence="3">
    <location>
        <begin position="1751"/>
        <end position="1778"/>
    </location>
</feature>
<proteinExistence type="inferred from homology"/>
<evidence type="ECO:0000256" key="2">
    <source>
        <dbReference type="PROSITE-ProRule" id="PRU00983"/>
    </source>
</evidence>
<accession>C1MM58</accession>
<dbReference type="KEGG" id="mpp:MICPUCDRAFT_56408"/>
<dbReference type="GO" id="GO:0007264">
    <property type="term" value="P:small GTPase-mediated signal transduction"/>
    <property type="evidence" value="ECO:0007669"/>
    <property type="project" value="InterPro"/>
</dbReference>
<evidence type="ECO:0000259" key="5">
    <source>
        <dbReference type="PROSITE" id="PS51651"/>
    </source>
</evidence>
<feature type="region of interest" description="Disordered" evidence="3">
    <location>
        <begin position="91"/>
        <end position="120"/>
    </location>
</feature>
<dbReference type="Gene3D" id="2.60.40.150">
    <property type="entry name" value="C2 domain"/>
    <property type="match status" value="1"/>
</dbReference>
<dbReference type="Gene3D" id="1.20.58.740">
    <property type="match status" value="1"/>
</dbReference>
<feature type="region of interest" description="Disordered" evidence="3">
    <location>
        <begin position="2182"/>
        <end position="2202"/>
    </location>
</feature>
<dbReference type="GeneID" id="9682781"/>
<feature type="compositionally biased region" description="Polar residues" evidence="3">
    <location>
        <begin position="994"/>
        <end position="1016"/>
    </location>
</feature>
<dbReference type="OrthoDB" id="47328at2759"/>
<feature type="region of interest" description="Disordered" evidence="3">
    <location>
        <begin position="576"/>
        <end position="619"/>
    </location>
</feature>
<protein>
    <submittedName>
        <fullName evidence="6">Predicted protein</fullName>
    </submittedName>
</protein>
<sequence length="2474" mass="256989">MASPLSSADGTPETASTLKTSAGGDAPGELATPRSPSQPASCDQRAVVATDEIDAPHLASLVEQYHGPWRKRGAGRRAALGGDVLGFKQARRAAPDPLQDPSLARARAFPVRRPPRVSERGLISSRSHLLLFLSLPPRSSRAQTRRISLTPQVYAPASDDATNGASPNASRDDPPPLASSSSDGRDDDDDDDDALDDDDASAKRRRASARPDAVARLPLMQLYDPTYKAKARSSHGVAPRSPNVVGHHPKGGGVVVPNVGVSAAFAAAMTVASSDAPIKFSIRVASIAFEAGELEIVEGTMSIVDVSQGQRRRLSEDLHFVWPPRDKSDKVEGAFTVPAKLATNGMKALIQLTHRTPAAGGFDPKIYTHKVAKQTAAHLVKEHKRLEKLDVPPGSFAHDVAPRGIVAWTVVPVVRRGGGGVDAGERVVESMFRVKEAYNEATLLEAAYSSAHALKSHKPIRCKVVVEVTPLNTREERSKAQARREMTRRPPPPALRNFAVKGSDPQWWWETTADGDGVTGDDLSGLSRDMFVYVDAVGFGKKKDARVRVQLREDDLEIESEGVPAIVRVGKPMETLAHQGSTSTPPPPFASSSATLTSPGAPAATSGELSLERSGWTPSSIGKSKGGAWCHEVRVRLPARLKPGHHLVLSVYGREPESGGMFGGAPGSSKITPETALGHAVLPLAAGPETLAADVAAAREYQYVVDDASRGDGGEKAHVSPTVNGGELALPAVKELLPKYLQANVRQHMPYWEDRKPCVNVRLRLCSNVHTSDAKLGALYAAVAAAAEADAKHAVDEQVGGGGGAPWKRFNRGSSFGGVTPAAKAAVKAAAKELGAALREVSHADGVELLRHLPAVMHVLLTLIAAPPPAVAEAMAQEAAKAAAAAAAKLAAAAARAEADARAKAAERWRAEASGSTPEFSTPAPPAHSRHSSSADERLGASASSAAGSSEDVSAIAAGSDGGASASDAPTPSPTTNLNAAAKDARASPAFSASVKSETPGTPASTTSHNTSTPDFQTPHPMKNGHGHGRGVAHSPDVETPTLPTSSLPSSLKPPSTPPTASPDASCGLRERAFASLLRVAARVQKLVPGGRGKDSRSPPLAAFVSRVFDDARCTNAWRDAACALLDKTWTDGDGDGAGDEDAGDEIAKDPKSIPTPIFPTLASLYASTLRAETSDGQRYAVVDQDAEDARAVSWFVLGLVGRSVSLDARRRYVSEPEPEPAAAASTTDDNAKDDDDAYSPRSSLDFAAAPCGPAKPSRVDERMLPLRDLADAIGAEMTASSDEKYGSVGSYLSRGLNTGFASLCSELMNVEGPPIEDDVDDAASDSSLSSTSEAAVEVAIAKTEGAWSRVGDGKHGKSSAPLAPLACELAAAHVRRLTTNAAEAGAASDVASVRSHRAALLYEFYGAVAAAPRFMSVTAATVRGTGWAWEDLASEEAAAAAAAMADERETERAGLDDERECLVSALAAATLSGLRSSDSNRRSGAAKALASALARHAWDARLQTTPGRAAVAAVHAPLLRLVIAHRHEILPALAPASKREVLAAVLSLARDADQAQLWTWLASDPRASEHGTVRPPPRLTAFLFLLCDALEAFEHGADALGEEEDDNAGGARGGGADGAAVDHLSTAATLATLALVQAGQAHLGWRLAALNDDAKPRKLSKTVSGSVSVFARMTRADQEKQAANDAAAKAAAVAAAAASPARVFLEGTLGVLLAAMRRPQSVTAWRAMSPLIRRLLWNHRASLLAPLIPKKKDKGAEDATPPEPFPPPPANAPGEKPYPFLEKASTCLLRTAAETLPELRAEASSCVRALLEAALDAAGSVTVLRPMLTYALCAALYSPLGAAARRGALAGELNALRLPDPGSSHAEGWETASGATVQALESAEARLRELARAATGPDASPDVESVIEMETAVAAALSWAPAAHCKALRSLSARLENGQHWVEAAEAAATAASVAMQALAAAQATAVGAPCVWNDVDAEKLRGVCGSLSRDGLAFPASPAAAATSSRCGVEEISEEKVLAHIAESVRLFVRGGHLEAATRAAKVALPAWERRRAFGDLARAHTGIAAVYRSLHQLPPAGASGSGSFGILPPPLGPPPPPATFYRVKLVGDAWGIEDRGRTWVHREPRDRTLGDMTRRLQKSLTAGLPEGTPVTPLPAGGDAPAGAACVQIQAVEPVYTVHAQSGADGDGDDDTGGGSGGGGFPAFPTTNAFIYDVPFVSGTLDAFGGSGPVAALRTQWRRRTTVNVEGRFPGLRARLQVTSEAVTEMSPASSAAEMLRSQARAIAAAADAWESTTRVAQSGGGTAAVMGGSGANAAADDAAAAAAAAGSLSALQRSLQGSLSAGVNGGVPTICEAFFPPDPKQVTWQDDGSGDDGEETRESPPRQVSSPPASPFTLKLAMSDEEREGLLEALEHFSSTCSRAVEVHGGAVRATAAEGRSSMEQMQGMFVRCLSEIKREIAAISAADSIEPAVE</sequence>
<dbReference type="EMBL" id="GG663737">
    <property type="protein sequence ID" value="EEH58522.1"/>
    <property type="molecule type" value="Genomic_DNA"/>
</dbReference>
<dbReference type="InterPro" id="IPR046769">
    <property type="entry name" value="DOCKER_Lobe_A"/>
</dbReference>
<evidence type="ECO:0000259" key="4">
    <source>
        <dbReference type="PROSITE" id="PS51650"/>
    </source>
</evidence>
<keyword evidence="1" id="KW-0344">Guanine-nucleotide releasing factor</keyword>
<dbReference type="STRING" id="564608.C1MM58"/>
<dbReference type="InterPro" id="IPR035892">
    <property type="entry name" value="C2_domain_sf"/>
</dbReference>
<organism evidence="7">
    <name type="scientific">Micromonas pusilla (strain CCMP1545)</name>
    <name type="common">Picoplanktonic green alga</name>
    <dbReference type="NCBI Taxonomy" id="564608"/>
    <lineage>
        <taxon>Eukaryota</taxon>
        <taxon>Viridiplantae</taxon>
        <taxon>Chlorophyta</taxon>
        <taxon>Mamiellophyceae</taxon>
        <taxon>Mamiellales</taxon>
        <taxon>Mamiellaceae</taxon>
        <taxon>Micromonas</taxon>
    </lineage>
</organism>
<evidence type="ECO:0000313" key="7">
    <source>
        <dbReference type="Proteomes" id="UP000001876"/>
    </source>
</evidence>
<feature type="compositionally biased region" description="Basic and acidic residues" evidence="3">
    <location>
        <begin position="475"/>
        <end position="488"/>
    </location>
</feature>
<name>C1MM58_MICPC</name>
<feature type="region of interest" description="Disordered" evidence="3">
    <location>
        <begin position="140"/>
        <end position="211"/>
    </location>
</feature>
<gene>
    <name evidence="6" type="ORF">MICPUCDRAFT_56408</name>
</gene>
<feature type="compositionally biased region" description="Low complexity" evidence="3">
    <location>
        <begin position="1040"/>
        <end position="1054"/>
    </location>
</feature>